<name>A0ACC0CLR8_9PEZI</name>
<gene>
    <name evidence="1" type="ORF">F4821DRAFT_265085</name>
</gene>
<proteinExistence type="predicted"/>
<evidence type="ECO:0000313" key="2">
    <source>
        <dbReference type="Proteomes" id="UP001497680"/>
    </source>
</evidence>
<accession>A0ACC0CLR8</accession>
<dbReference type="Proteomes" id="UP001497680">
    <property type="component" value="Unassembled WGS sequence"/>
</dbReference>
<sequence>MATITQTKTATEARLSTQPKLPAPSETKLPKIQKIPTFTDKYEQRKWEKSQMAAAFRIFAKLGFADGVAGHMSLRDPVHPDLFWINPYAKHFSQINVSDLVLVDEHGEIQEPTKYTVSKAGFIIHSVLHQMRPDINVAVHLHSPYGRAWSAFGRPIEMLVQDSCYFYDDLSVYEGFGGTVLAKEEGMNLARALGPKNRNIILQNHGIMSCGATVGEAAGFFIALERACHTQLLIEAAAAGGVPKKYIPREEAEYSKRYDYTQENTYMSFQPEYQCMLAETNGSFLQ</sequence>
<dbReference type="EMBL" id="MU394401">
    <property type="protein sequence ID" value="KAI6081278.1"/>
    <property type="molecule type" value="Genomic_DNA"/>
</dbReference>
<keyword evidence="2" id="KW-1185">Reference proteome</keyword>
<reference evidence="1 2" key="1">
    <citation type="journal article" date="2022" name="New Phytol.">
        <title>Ecological generalism drives hyperdiversity of secondary metabolite gene clusters in xylarialean endophytes.</title>
        <authorList>
            <person name="Franco M.E.E."/>
            <person name="Wisecaver J.H."/>
            <person name="Arnold A.E."/>
            <person name="Ju Y.M."/>
            <person name="Slot J.C."/>
            <person name="Ahrendt S."/>
            <person name="Moore L.P."/>
            <person name="Eastman K.E."/>
            <person name="Scott K."/>
            <person name="Konkel Z."/>
            <person name="Mondo S.J."/>
            <person name="Kuo A."/>
            <person name="Hayes R.D."/>
            <person name="Haridas S."/>
            <person name="Andreopoulos B."/>
            <person name="Riley R."/>
            <person name="LaButti K."/>
            <person name="Pangilinan J."/>
            <person name="Lipzen A."/>
            <person name="Amirebrahimi M."/>
            <person name="Yan J."/>
            <person name="Adam C."/>
            <person name="Keymanesh K."/>
            <person name="Ng V."/>
            <person name="Louie K."/>
            <person name="Northen T."/>
            <person name="Drula E."/>
            <person name="Henrissat B."/>
            <person name="Hsieh H.M."/>
            <person name="Youens-Clark K."/>
            <person name="Lutzoni F."/>
            <person name="Miadlikowska J."/>
            <person name="Eastwood D.C."/>
            <person name="Hamelin R.C."/>
            <person name="Grigoriev I.V."/>
            <person name="U'Ren J.M."/>
        </authorList>
    </citation>
    <scope>NUCLEOTIDE SEQUENCE [LARGE SCALE GENOMIC DNA]</scope>
    <source>
        <strain evidence="1 2">ER1909</strain>
    </source>
</reference>
<comment type="caution">
    <text evidence="1">The sequence shown here is derived from an EMBL/GenBank/DDBJ whole genome shotgun (WGS) entry which is preliminary data.</text>
</comment>
<protein>
    <submittedName>
        <fullName evidence="1">Aldolase</fullName>
    </submittedName>
</protein>
<organism evidence="1 2">
    <name type="scientific">Hypoxylon rubiginosum</name>
    <dbReference type="NCBI Taxonomy" id="110542"/>
    <lineage>
        <taxon>Eukaryota</taxon>
        <taxon>Fungi</taxon>
        <taxon>Dikarya</taxon>
        <taxon>Ascomycota</taxon>
        <taxon>Pezizomycotina</taxon>
        <taxon>Sordariomycetes</taxon>
        <taxon>Xylariomycetidae</taxon>
        <taxon>Xylariales</taxon>
        <taxon>Hypoxylaceae</taxon>
        <taxon>Hypoxylon</taxon>
    </lineage>
</organism>
<evidence type="ECO:0000313" key="1">
    <source>
        <dbReference type="EMBL" id="KAI6081278.1"/>
    </source>
</evidence>